<dbReference type="InterPro" id="IPR010982">
    <property type="entry name" value="Lambda_DNA-bd_dom_sf"/>
</dbReference>
<evidence type="ECO:0000313" key="6">
    <source>
        <dbReference type="EMBL" id="XDS49318.1"/>
    </source>
</evidence>
<evidence type="ECO:0000259" key="4">
    <source>
        <dbReference type="PROSITE" id="PS50932"/>
    </source>
</evidence>
<sequence length="337" mass="37102">MVTAQDVADLAGVSRTTVSYVINGSNLISEPTKKQVMKAVRKLGYRPNLPARALAGGKMGFVGVAIRIDSNTSIVELSPHLSTIIAETEQHNSNVILIPGQEGVGSIEKVARQSTIDGLLLFDVELNDERIEDLERMDLPCVMVGTTARHTTLPSVDIDYAWIVRHQIDELLRVGAKEILFVDNKASDADHYNFAKAFSIDGPQYCKSKGIACTTRFIENRHWQGIDSATTDIDTWRERRMGIAIRTPGILDLMTAALRYHGLSLGKDLPLVAVCADDFADSQPIPITNIDPLAEQCSQAAVSMLFSMMDDAHKPELRTSITPQLKRRMSTAYDCFA</sequence>
<dbReference type="PANTHER" id="PTHR30146">
    <property type="entry name" value="LACI-RELATED TRANSCRIPTIONAL REPRESSOR"/>
    <property type="match status" value="1"/>
</dbReference>
<dbReference type="RefSeq" id="WP_369341503.1">
    <property type="nucleotide sequence ID" value="NZ_CP129675.1"/>
</dbReference>
<dbReference type="EMBL" id="CP129683">
    <property type="protein sequence ID" value="XDS50539.1"/>
    <property type="molecule type" value="Genomic_DNA"/>
</dbReference>
<keyword evidence="2 5" id="KW-0238">DNA-binding</keyword>
<name>A0AB39UA87_9BIFI</name>
<gene>
    <name evidence="7" type="ORF">QN062_09170</name>
    <name evidence="6" type="ORF">QN216_03370</name>
    <name evidence="5" type="ORF">QN217_07070</name>
</gene>
<dbReference type="KEGG" id="bfk:QN062_09170"/>
<proteinExistence type="predicted"/>
<dbReference type="Gene3D" id="1.10.260.40">
    <property type="entry name" value="lambda repressor-like DNA-binding domains"/>
    <property type="match status" value="1"/>
</dbReference>
<dbReference type="SUPFAM" id="SSF53822">
    <property type="entry name" value="Periplasmic binding protein-like I"/>
    <property type="match status" value="1"/>
</dbReference>
<dbReference type="Pfam" id="PF13377">
    <property type="entry name" value="Peripla_BP_3"/>
    <property type="match status" value="1"/>
</dbReference>
<dbReference type="SUPFAM" id="SSF47413">
    <property type="entry name" value="lambda repressor-like DNA-binding domains"/>
    <property type="match status" value="1"/>
</dbReference>
<evidence type="ECO:0000256" key="2">
    <source>
        <dbReference type="ARBA" id="ARBA00023125"/>
    </source>
</evidence>
<evidence type="ECO:0000256" key="3">
    <source>
        <dbReference type="ARBA" id="ARBA00023163"/>
    </source>
</evidence>
<keyword evidence="1" id="KW-0805">Transcription regulation</keyword>
<dbReference type="CDD" id="cd01392">
    <property type="entry name" value="HTH_LacI"/>
    <property type="match status" value="1"/>
</dbReference>
<dbReference type="Gene3D" id="3.40.50.2300">
    <property type="match status" value="2"/>
</dbReference>
<feature type="domain" description="HTH lacI-type" evidence="4">
    <location>
        <begin position="2"/>
        <end position="56"/>
    </location>
</feature>
<dbReference type="SMART" id="SM00354">
    <property type="entry name" value="HTH_LACI"/>
    <property type="match status" value="1"/>
</dbReference>
<dbReference type="AlphaFoldDB" id="A0AB39UA87"/>
<dbReference type="PROSITE" id="PS50932">
    <property type="entry name" value="HTH_LACI_2"/>
    <property type="match status" value="1"/>
</dbReference>
<protein>
    <submittedName>
        <fullName evidence="5">LacI family DNA-binding transcriptional regulator</fullName>
    </submittedName>
</protein>
<evidence type="ECO:0000313" key="5">
    <source>
        <dbReference type="EMBL" id="XDS45899.1"/>
    </source>
</evidence>
<reference evidence="5" key="1">
    <citation type="submission" date="2023-07" db="EMBL/GenBank/DDBJ databases">
        <title>Bifidobacterium aquikefiriaerophilum sp. nov. and Bifidobacterium eccum sp. nov., isolated from water kefir.</title>
        <authorList>
            <person name="Breselge S."/>
            <person name="Bellassi P."/>
            <person name="Barcenilla C."/>
            <person name="Alvarez-Ordonez A."/>
            <person name="Morelli L."/>
            <person name="Cotter P.D."/>
        </authorList>
    </citation>
    <scope>NUCLEOTIDE SEQUENCE</scope>
    <source>
        <strain evidence="7">WK012_4_13</strain>
        <strain evidence="6">WK013_4_14</strain>
        <strain evidence="5">WK048_4_13</strain>
    </source>
</reference>
<accession>A0AB39UA87</accession>
<organism evidence="5">
    <name type="scientific">Bifidobacterium fermentum</name>
    <dbReference type="NCBI Taxonomy" id="3059035"/>
    <lineage>
        <taxon>Bacteria</taxon>
        <taxon>Bacillati</taxon>
        <taxon>Actinomycetota</taxon>
        <taxon>Actinomycetes</taxon>
        <taxon>Bifidobacteriales</taxon>
        <taxon>Bifidobacteriaceae</taxon>
        <taxon>Bifidobacterium</taxon>
    </lineage>
</organism>
<evidence type="ECO:0000256" key="1">
    <source>
        <dbReference type="ARBA" id="ARBA00023015"/>
    </source>
</evidence>
<evidence type="ECO:0000313" key="7">
    <source>
        <dbReference type="EMBL" id="XDS50539.1"/>
    </source>
</evidence>
<dbReference type="GO" id="GO:0000976">
    <property type="term" value="F:transcription cis-regulatory region binding"/>
    <property type="evidence" value="ECO:0007669"/>
    <property type="project" value="TreeGrafter"/>
</dbReference>
<dbReference type="Pfam" id="PF00356">
    <property type="entry name" value="LacI"/>
    <property type="match status" value="1"/>
</dbReference>
<dbReference type="PANTHER" id="PTHR30146:SF153">
    <property type="entry name" value="LACTOSE OPERON REPRESSOR"/>
    <property type="match status" value="1"/>
</dbReference>
<dbReference type="EMBL" id="CP129675">
    <property type="protein sequence ID" value="XDS45899.1"/>
    <property type="molecule type" value="Genomic_DNA"/>
</dbReference>
<keyword evidence="3" id="KW-0804">Transcription</keyword>
<dbReference type="InterPro" id="IPR046335">
    <property type="entry name" value="LacI/GalR-like_sensor"/>
</dbReference>
<dbReference type="InterPro" id="IPR000843">
    <property type="entry name" value="HTH_LacI"/>
</dbReference>
<dbReference type="InterPro" id="IPR028082">
    <property type="entry name" value="Peripla_BP_I"/>
</dbReference>
<dbReference type="EMBL" id="CP129682">
    <property type="protein sequence ID" value="XDS49318.1"/>
    <property type="molecule type" value="Genomic_DNA"/>
</dbReference>
<dbReference type="GO" id="GO:0003700">
    <property type="term" value="F:DNA-binding transcription factor activity"/>
    <property type="evidence" value="ECO:0007669"/>
    <property type="project" value="TreeGrafter"/>
</dbReference>